<dbReference type="Proteomes" id="UP000682982">
    <property type="component" value="Unassembled WGS sequence"/>
</dbReference>
<evidence type="ECO:0000313" key="2">
    <source>
        <dbReference type="Proteomes" id="UP000682982"/>
    </source>
</evidence>
<comment type="caution">
    <text evidence="1">The sequence shown here is derived from an EMBL/GenBank/DDBJ whole genome shotgun (WGS) entry which is preliminary data.</text>
</comment>
<keyword evidence="2" id="KW-1185">Reference proteome</keyword>
<proteinExistence type="predicted"/>
<dbReference type="SUPFAM" id="SSF49899">
    <property type="entry name" value="Concanavalin A-like lectins/glucanases"/>
    <property type="match status" value="1"/>
</dbReference>
<name>A0ABS5H6Q6_9BURK</name>
<protein>
    <submittedName>
        <fullName evidence="1">LamG domain-containing protein</fullName>
    </submittedName>
</protein>
<dbReference type="Gene3D" id="2.60.120.200">
    <property type="match status" value="1"/>
</dbReference>
<dbReference type="RefSeq" id="WP_212679711.1">
    <property type="nucleotide sequence ID" value="NZ_JAGSPK010000005.1"/>
</dbReference>
<accession>A0ABS5H6Q6</accession>
<dbReference type="Pfam" id="PF13385">
    <property type="entry name" value="Laminin_G_3"/>
    <property type="match status" value="1"/>
</dbReference>
<reference evidence="1 2" key="1">
    <citation type="submission" date="2021-04" db="EMBL/GenBank/DDBJ databases">
        <title>novel species isolated from subtropical streams in China.</title>
        <authorList>
            <person name="Lu H."/>
        </authorList>
    </citation>
    <scope>NUCLEOTIDE SEQUENCE [LARGE SCALE GENOMIC DNA]</scope>
    <source>
        <strain evidence="1 2">FT147W</strain>
    </source>
</reference>
<dbReference type="InterPro" id="IPR013320">
    <property type="entry name" value="ConA-like_dom_sf"/>
</dbReference>
<sequence length="304" mass="32895">MSDAFYYSTPVMLPFNGIDNSVPINYGTAASNLFSTLIGTAAVSTTLNKTGTASLKLNGGNDALTSTTGVSLPADFTVETWAYMTAYPSSYAVIAIGLPSNFGIYVKGQKVMLYFFSEYNFDVTLPLNQWFHIAMVRLSGAISLYVNGTLIGVPFSQPNAASITAIGSANGLGFIGYIDNIRISTMARYTGDFTPAPDIDIEKPVPNAKIVNAIRSENDLYFGGNGKITGTTKVKGTPDYAVHRRVRLLRDIDGRIVRETWSDPVTGAYTFNNISSAIKYTVIAYDYNHQFKAVIADNLTADVL</sequence>
<organism evidence="1 2">
    <name type="scientific">Undibacterium rivi</name>
    <dbReference type="NCBI Taxonomy" id="2828729"/>
    <lineage>
        <taxon>Bacteria</taxon>
        <taxon>Pseudomonadati</taxon>
        <taxon>Pseudomonadota</taxon>
        <taxon>Betaproteobacteria</taxon>
        <taxon>Burkholderiales</taxon>
        <taxon>Oxalobacteraceae</taxon>
        <taxon>Undibacterium</taxon>
    </lineage>
</organism>
<dbReference type="EMBL" id="JAGSPK010000005">
    <property type="protein sequence ID" value="MBR7793774.1"/>
    <property type="molecule type" value="Genomic_DNA"/>
</dbReference>
<evidence type="ECO:0000313" key="1">
    <source>
        <dbReference type="EMBL" id="MBR7793774.1"/>
    </source>
</evidence>
<gene>
    <name evidence="1" type="ORF">KDM87_14335</name>
</gene>